<proteinExistence type="predicted"/>
<name>A0A6S6TFV8_9BACT</name>
<evidence type="ECO:0000259" key="1">
    <source>
        <dbReference type="PROSITE" id="PS50234"/>
    </source>
</evidence>
<dbReference type="EMBL" id="CACVAU010000057">
    <property type="protein sequence ID" value="CAA6819772.1"/>
    <property type="molecule type" value="Genomic_DNA"/>
</dbReference>
<gene>
    <name evidence="2" type="ORF">HELGO_WM17685</name>
</gene>
<dbReference type="AlphaFoldDB" id="A0A6S6TFV8"/>
<protein>
    <submittedName>
        <fullName evidence="2">Cell surface protein</fullName>
    </submittedName>
</protein>
<sequence>MKLFLKLIVFALFLNGCTGCTNERHHETNASVLLKHNNSDLIEHSEINSSFESLSKETILKSIPVREEKKQIVMVPMKPSIESYSNLVGVERDFQLTVKGQIGANVYVDNMLYGEIKANQKLDLQLSNPQENYFEIFEVVLSNKEGMDSPPLVFSTTFQREEIDGNYTYYIPENVKLSKYNFANNMLFTTYPASRNEIVSLIIPISLESNQSNMANLNSLVESIQMSSFVKKFIHLSSQELASERSVMAEYAILTKEELSSTNVLKLIMSNYYGAYYYLYNNKKEFIGRDFHIKVRLLHKYQGEGYLSIAVVPNKFALKHQSMVNRMLNSQNIKRNTTKIYMEEEVLKAKVSDKEDESANFLFVIDDSGSMGSYQKAISTAAKEFALVVKHVGMNFRVAIITTGELDEAFEVLETEGVIENNIELFQQALNVGLSGSGTETAIYNIEQALASKEQGDKTNGILTELNMPKVNEKLSIIILSDEKSSYEQRAGKAFDINNNLLVNRGYRVYLIGTAQTERGYNQAQYFEHKASDYGVYGALVRRTMGMVQNIENIYSYDTMMHAIVEDVLGDLGYRLRQNNVIESTIYVSLNDEEVPYDDVNGWRYVQSTNSILFSGTFIPNEDDSIVIRYGYSLE</sequence>
<feature type="domain" description="VWFA" evidence="1">
    <location>
        <begin position="360"/>
        <end position="572"/>
    </location>
</feature>
<reference evidence="2" key="1">
    <citation type="submission" date="2020-01" db="EMBL/GenBank/DDBJ databases">
        <authorList>
            <person name="Meier V. D."/>
            <person name="Meier V D."/>
        </authorList>
    </citation>
    <scope>NUCLEOTIDE SEQUENCE</scope>
    <source>
        <strain evidence="2">HLG_WM_MAG_05</strain>
    </source>
</reference>
<organism evidence="2">
    <name type="scientific">uncultured Sulfurovum sp</name>
    <dbReference type="NCBI Taxonomy" id="269237"/>
    <lineage>
        <taxon>Bacteria</taxon>
        <taxon>Pseudomonadati</taxon>
        <taxon>Campylobacterota</taxon>
        <taxon>Epsilonproteobacteria</taxon>
        <taxon>Campylobacterales</taxon>
        <taxon>Sulfurovaceae</taxon>
        <taxon>Sulfurovum</taxon>
        <taxon>environmental samples</taxon>
    </lineage>
</organism>
<dbReference type="PROSITE" id="PS50234">
    <property type="entry name" value="VWFA"/>
    <property type="match status" value="1"/>
</dbReference>
<dbReference type="InterPro" id="IPR036465">
    <property type="entry name" value="vWFA_dom_sf"/>
</dbReference>
<accession>A0A6S6TFV8</accession>
<dbReference type="SUPFAM" id="SSF53300">
    <property type="entry name" value="vWA-like"/>
    <property type="match status" value="1"/>
</dbReference>
<dbReference type="Gene3D" id="3.40.50.410">
    <property type="entry name" value="von Willebrand factor, type A domain"/>
    <property type="match status" value="1"/>
</dbReference>
<evidence type="ECO:0000313" key="2">
    <source>
        <dbReference type="EMBL" id="CAA6819772.1"/>
    </source>
</evidence>
<dbReference type="InterPro" id="IPR002035">
    <property type="entry name" value="VWF_A"/>
</dbReference>